<dbReference type="PROSITE" id="PS00089">
    <property type="entry name" value="RIBORED_LARGE"/>
    <property type="match status" value="1"/>
</dbReference>
<dbReference type="InterPro" id="IPR013346">
    <property type="entry name" value="NrdE_NrdA_C"/>
</dbReference>
<dbReference type="PANTHER" id="PTHR11573">
    <property type="entry name" value="RIBONUCLEOSIDE-DIPHOSPHATE REDUCTASE LARGE CHAIN"/>
    <property type="match status" value="1"/>
</dbReference>
<dbReference type="VEuPathDB" id="MicrosporidiaDB:ECANGB1_235"/>
<dbReference type="GO" id="GO:0004748">
    <property type="term" value="F:ribonucleoside-diphosphate reductase activity, thioredoxin disulfide as acceptor"/>
    <property type="evidence" value="ECO:0007669"/>
    <property type="project" value="UniProtKB-EC"/>
</dbReference>
<dbReference type="InterPro" id="IPR000788">
    <property type="entry name" value="RNR_lg_C"/>
</dbReference>
<evidence type="ECO:0000256" key="2">
    <source>
        <dbReference type="ARBA" id="ARBA00012274"/>
    </source>
</evidence>
<dbReference type="GO" id="GO:0005971">
    <property type="term" value="C:ribonucleoside-diphosphate reductase complex"/>
    <property type="evidence" value="ECO:0007669"/>
    <property type="project" value="TreeGrafter"/>
</dbReference>
<dbReference type="InterPro" id="IPR039718">
    <property type="entry name" value="Rrm1"/>
</dbReference>
<evidence type="ECO:0000256" key="6">
    <source>
        <dbReference type="RuleBase" id="RU003410"/>
    </source>
</evidence>
<dbReference type="InterPro" id="IPR013509">
    <property type="entry name" value="RNR_lsu_N"/>
</dbReference>
<dbReference type="CDD" id="cd01679">
    <property type="entry name" value="RNR_I"/>
    <property type="match status" value="1"/>
</dbReference>
<dbReference type="NCBIfam" id="TIGR02506">
    <property type="entry name" value="NrdE_NrdA"/>
    <property type="match status" value="1"/>
</dbReference>
<dbReference type="GO" id="GO:0005524">
    <property type="term" value="F:ATP binding"/>
    <property type="evidence" value="ECO:0007669"/>
    <property type="project" value="InterPro"/>
</dbReference>
<name>A0A1Y1S9B9_9MICR</name>
<keyword evidence="9" id="KW-1185">Reference proteome</keyword>
<dbReference type="EC" id="1.17.4.1" evidence="2 6"/>
<gene>
    <name evidence="8" type="primary">RIR1</name>
    <name evidence="8" type="ORF">ECANGB1_235</name>
</gene>
<accession>A0A1Y1S9B9</accession>
<comment type="similarity">
    <text evidence="1 6">Belongs to the ribonucleoside diphosphate reductase large chain family.</text>
</comment>
<dbReference type="OrthoDB" id="3000483at2759"/>
<evidence type="ECO:0000256" key="4">
    <source>
        <dbReference type="ARBA" id="ARBA00023116"/>
    </source>
</evidence>
<dbReference type="GO" id="GO:0009263">
    <property type="term" value="P:deoxyribonucleotide biosynthetic process"/>
    <property type="evidence" value="ECO:0007669"/>
    <property type="project" value="UniProtKB-KW"/>
</dbReference>
<evidence type="ECO:0000259" key="7">
    <source>
        <dbReference type="PROSITE" id="PS00089"/>
    </source>
</evidence>
<feature type="domain" description="Ribonucleotide reductase large subunit" evidence="7">
    <location>
        <begin position="588"/>
        <end position="610"/>
    </location>
</feature>
<keyword evidence="4 6" id="KW-0215">Deoxyribonucleotide synthesis</keyword>
<sequence length="791" mass="90266">MDYCGIISDIFHPIMTAITRMNYVGPIRGYVEEFGVKLVDLEAYFSRVESGLAVGMTEREMAWYCSEVAASMITLSPNYNKLASVILVKYLHQITRGNLSEKFEKIQQEKGILNESIYSMVMEKREAYDSMVDYGRDYNFDYFGLVSLIKSYLIKVNGETVESPQDMYMRVAIQIHRDNHQMVEETYRLISSQHYTHATPTLYNSCFKKNQLASCFLVAMKEDTILGIFETIKESAIYSKLSGGIGIHLSNLRSNNSPLVTTGGVSKGIIPIIKLINDSMKYINQGGARRCATAAFYLEPWHKDIQGFLDLRKNTGTEEYRARDSFTALWVGDLFMERVEKGEMWSLFDPNVAKGLDNVYGDEFRQLYEHYEKTVDRDVIPAQKLWKEILCAQIETGTPYMVYKDSCNRNCNQNNMGTIKTSNLCAEIVEYTDSEITAVCNLASICLPKYVKASSGGVKYFDFNLLRQVVKKVVVNMDTMIDTFEFPTNEAQASNNKTRPLGIGVQGLADTFMMMRYAFESEEAVKLNKMIFETIYYAAMETSCELAQVKGVYPCFNGSMYSKGIFHFEVYANGRRNVGELVSGMWDWEGLRAKIRQFGVRNSLTTACMPTAGTAQVAGNSECIEPIQSNIFTRRTFAGEFQIVNKFLVEDLKRLNLWSNEMRQLIIEYDGSIQHIPVIPDNIKQIYKTFWEMKMKNVLSMANDRQAFIDQSQSLNLFVKQPTYGVLSSMHFYGWKLGLKTGMYYLRTCPVASAIKFTVNKELIIKTLSSMKNQQTEDDENEEPKCEVCSC</sequence>
<evidence type="ECO:0000256" key="1">
    <source>
        <dbReference type="ARBA" id="ARBA00010406"/>
    </source>
</evidence>
<organism evidence="8 9">
    <name type="scientific">Enterospora canceri</name>
    <dbReference type="NCBI Taxonomy" id="1081671"/>
    <lineage>
        <taxon>Eukaryota</taxon>
        <taxon>Fungi</taxon>
        <taxon>Fungi incertae sedis</taxon>
        <taxon>Microsporidia</taxon>
        <taxon>Enterocytozoonidae</taxon>
        <taxon>Enterospora</taxon>
    </lineage>
</organism>
<dbReference type="PANTHER" id="PTHR11573:SF6">
    <property type="entry name" value="RIBONUCLEOSIDE-DIPHOSPHATE REDUCTASE LARGE SUBUNIT"/>
    <property type="match status" value="1"/>
</dbReference>
<proteinExistence type="inferred from homology"/>
<dbReference type="Pfam" id="PF00317">
    <property type="entry name" value="Ribonuc_red_lgN"/>
    <property type="match status" value="1"/>
</dbReference>
<dbReference type="Pfam" id="PF02867">
    <property type="entry name" value="Ribonuc_red_lgC"/>
    <property type="match status" value="1"/>
</dbReference>
<dbReference type="SUPFAM" id="SSF51998">
    <property type="entry name" value="PFL-like glycyl radical enzymes"/>
    <property type="match status" value="1"/>
</dbReference>
<protein>
    <recommendedName>
        <fullName evidence="2 6">Ribonucleoside-diphosphate reductase</fullName>
        <ecNumber evidence="2 6">1.17.4.1</ecNumber>
    </recommendedName>
</protein>
<evidence type="ECO:0000256" key="3">
    <source>
        <dbReference type="ARBA" id="ARBA00023002"/>
    </source>
</evidence>
<dbReference type="SUPFAM" id="SSF48168">
    <property type="entry name" value="R1 subunit of ribonucleotide reductase, N-terminal domain"/>
    <property type="match status" value="1"/>
</dbReference>
<reference evidence="8 9" key="1">
    <citation type="journal article" date="2017" name="Environ. Microbiol.">
        <title>Decay of the glycolytic pathway and adaptation to intranuclear parasitism within Enterocytozoonidae microsporidia.</title>
        <authorList>
            <person name="Wiredu Boakye D."/>
            <person name="Jaroenlak P."/>
            <person name="Prachumwat A."/>
            <person name="Williams T.A."/>
            <person name="Bateman K.S."/>
            <person name="Itsathitphaisarn O."/>
            <person name="Sritunyalucksana K."/>
            <person name="Paszkiewicz K.H."/>
            <person name="Moore K.A."/>
            <person name="Stentiford G.D."/>
            <person name="Williams B.A."/>
        </authorList>
    </citation>
    <scope>NUCLEOTIDE SEQUENCE [LARGE SCALE GENOMIC DNA]</scope>
    <source>
        <strain evidence="8 9">GB1</strain>
    </source>
</reference>
<dbReference type="AlphaFoldDB" id="A0A1Y1S9B9"/>
<comment type="function">
    <text evidence="5 6">Provides the precursors necessary for DNA synthesis. Catalyzes the biosynthesis of deoxyribonucleotides from the corresponding ribonucleotides.</text>
</comment>
<dbReference type="EMBL" id="LWDP01000012">
    <property type="protein sequence ID" value="ORD94655.1"/>
    <property type="molecule type" value="Genomic_DNA"/>
</dbReference>
<dbReference type="Gene3D" id="3.20.70.20">
    <property type="match status" value="1"/>
</dbReference>
<dbReference type="InterPro" id="IPR008926">
    <property type="entry name" value="RNR_R1-su_N"/>
</dbReference>
<evidence type="ECO:0000313" key="8">
    <source>
        <dbReference type="EMBL" id="ORD94655.1"/>
    </source>
</evidence>
<comment type="caution">
    <text evidence="8">The sequence shown here is derived from an EMBL/GenBank/DDBJ whole genome shotgun (WGS) entry which is preliminary data.</text>
</comment>
<dbReference type="UniPathway" id="UPA00326"/>
<evidence type="ECO:0000256" key="5">
    <source>
        <dbReference type="ARBA" id="ARBA00024942"/>
    </source>
</evidence>
<comment type="catalytic activity">
    <reaction evidence="6">
        <text>a 2'-deoxyribonucleoside 5'-diphosphate + [thioredoxin]-disulfide + H2O = a ribonucleoside 5'-diphosphate + [thioredoxin]-dithiol</text>
        <dbReference type="Rhea" id="RHEA:23252"/>
        <dbReference type="Rhea" id="RHEA-COMP:10698"/>
        <dbReference type="Rhea" id="RHEA-COMP:10700"/>
        <dbReference type="ChEBI" id="CHEBI:15377"/>
        <dbReference type="ChEBI" id="CHEBI:29950"/>
        <dbReference type="ChEBI" id="CHEBI:50058"/>
        <dbReference type="ChEBI" id="CHEBI:57930"/>
        <dbReference type="ChEBI" id="CHEBI:73316"/>
        <dbReference type="EC" id="1.17.4.1"/>
    </reaction>
</comment>
<dbReference type="Proteomes" id="UP000192639">
    <property type="component" value="Unassembled WGS sequence"/>
</dbReference>
<evidence type="ECO:0000313" key="9">
    <source>
        <dbReference type="Proteomes" id="UP000192639"/>
    </source>
</evidence>
<keyword evidence="3 6" id="KW-0560">Oxidoreductase</keyword>
<dbReference type="PRINTS" id="PR01183">
    <property type="entry name" value="RIBORDTASEM1"/>
</dbReference>